<proteinExistence type="predicted"/>
<evidence type="ECO:0000313" key="2">
    <source>
        <dbReference type="Proteomes" id="UP001152622"/>
    </source>
</evidence>
<organism evidence="1 2">
    <name type="scientific">Synaphobranchus kaupii</name>
    <name type="common">Kaup's arrowtooth eel</name>
    <dbReference type="NCBI Taxonomy" id="118154"/>
    <lineage>
        <taxon>Eukaryota</taxon>
        <taxon>Metazoa</taxon>
        <taxon>Chordata</taxon>
        <taxon>Craniata</taxon>
        <taxon>Vertebrata</taxon>
        <taxon>Euteleostomi</taxon>
        <taxon>Actinopterygii</taxon>
        <taxon>Neopterygii</taxon>
        <taxon>Teleostei</taxon>
        <taxon>Anguilliformes</taxon>
        <taxon>Synaphobranchidae</taxon>
        <taxon>Synaphobranchus</taxon>
    </lineage>
</organism>
<protein>
    <submittedName>
        <fullName evidence="1">Uncharacterized protein</fullName>
    </submittedName>
</protein>
<dbReference type="AlphaFoldDB" id="A0A9Q1E6A3"/>
<dbReference type="EMBL" id="JAINUF010000024">
    <property type="protein sequence ID" value="KAJ8333019.1"/>
    <property type="molecule type" value="Genomic_DNA"/>
</dbReference>
<name>A0A9Q1E6A3_SYNKA</name>
<evidence type="ECO:0000313" key="1">
    <source>
        <dbReference type="EMBL" id="KAJ8333019.1"/>
    </source>
</evidence>
<keyword evidence="2" id="KW-1185">Reference proteome</keyword>
<gene>
    <name evidence="1" type="ORF">SKAU_G00419150</name>
</gene>
<accession>A0A9Q1E6A3</accession>
<reference evidence="1" key="1">
    <citation type="journal article" date="2023" name="Science">
        <title>Genome structures resolve the early diversification of teleost fishes.</title>
        <authorList>
            <person name="Parey E."/>
            <person name="Louis A."/>
            <person name="Montfort J."/>
            <person name="Bouchez O."/>
            <person name="Roques C."/>
            <person name="Iampietro C."/>
            <person name="Lluch J."/>
            <person name="Castinel A."/>
            <person name="Donnadieu C."/>
            <person name="Desvignes T."/>
            <person name="Floi Bucao C."/>
            <person name="Jouanno E."/>
            <person name="Wen M."/>
            <person name="Mejri S."/>
            <person name="Dirks R."/>
            <person name="Jansen H."/>
            <person name="Henkel C."/>
            <person name="Chen W.J."/>
            <person name="Zahm M."/>
            <person name="Cabau C."/>
            <person name="Klopp C."/>
            <person name="Thompson A.W."/>
            <person name="Robinson-Rechavi M."/>
            <person name="Braasch I."/>
            <person name="Lecointre G."/>
            <person name="Bobe J."/>
            <person name="Postlethwait J.H."/>
            <person name="Berthelot C."/>
            <person name="Roest Crollius H."/>
            <person name="Guiguen Y."/>
        </authorList>
    </citation>
    <scope>NUCLEOTIDE SEQUENCE</scope>
    <source>
        <strain evidence="1">WJC10195</strain>
    </source>
</reference>
<dbReference type="Proteomes" id="UP001152622">
    <property type="component" value="Chromosome 24"/>
</dbReference>
<comment type="caution">
    <text evidence="1">The sequence shown here is derived from an EMBL/GenBank/DDBJ whole genome shotgun (WGS) entry which is preliminary data.</text>
</comment>
<sequence>MCQAERLCNVFQPVIVPFRSCNSGPGRRSEEAGVDVPRGFLLSERLFGKFLLQSGLWYSELPLERYPQNPIVGPASAAPVPGCERGQPKTCGAPMTGSPNAVFYGSVIGRPALRGAEGCFKGRSVTRAIFLMHTLTLGPHRLCEADRFGPSCEFSRQERCKNNGDER</sequence>